<evidence type="ECO:0000256" key="6">
    <source>
        <dbReference type="ARBA" id="ARBA00022679"/>
    </source>
</evidence>
<dbReference type="NCBIfam" id="NF004978">
    <property type="entry name" value="PRK06354.1"/>
    <property type="match status" value="1"/>
</dbReference>
<evidence type="ECO:0000256" key="4">
    <source>
        <dbReference type="ARBA" id="ARBA00008663"/>
    </source>
</evidence>
<keyword evidence="7" id="KW-0479">Metal-binding</keyword>
<dbReference type="InterPro" id="IPR015806">
    <property type="entry name" value="Pyrv_Knase_insert_dom_sf"/>
</dbReference>
<dbReference type="FunFam" id="2.40.33.10:FF:000023">
    <property type="entry name" value="Pyruvate kinase PKM"/>
    <property type="match status" value="1"/>
</dbReference>
<keyword evidence="9 15" id="KW-0418">Kinase</keyword>
<evidence type="ECO:0000256" key="11">
    <source>
        <dbReference type="ARBA" id="ARBA00022842"/>
    </source>
</evidence>
<evidence type="ECO:0000256" key="5">
    <source>
        <dbReference type="ARBA" id="ARBA00012142"/>
    </source>
</evidence>
<feature type="region of interest" description="Disordered" evidence="16">
    <location>
        <begin position="603"/>
        <end position="625"/>
    </location>
</feature>
<sequence>MRALHSPAVAPIEMTNGNFRRLEVCQNCGNGNSKEEILTETAIESALISLCPERNLYSSNQHLSRSQGSTIHEKDWDLHPDAVVICTACDSLNSSNVRYYDNCDDVIMRNENVEVGSHDTLMRNQEEYEFIDVGERSGVIIEEIEDEEDSQVNRIVHNNEWDDVPVKGMLMESNSESFEMVVVQRSQEVVSAERVEAVETLQDTSIPCESVVISEVSEIETLAITEVPIVCQKLPVFPQSQAVNIQEPAQAMNSLSPPSTENSQSIWSLRKLDSETVPKVLTPDDYRKEQQDARRESYVTPLEDLYKKYNHEPILQNGIIRVIHTPPPPRRFSTFGHLRRTSSCGTIETYGDALKRRPFWYIEENSSMTTVDEVEVGAPNVIEIEETVSTNRSGCFPMLWNFFTCKWADKGVELAEANDTVTEVKKAVSSASNRGRLARRMTIEEEHAGDYFNYENNYFVFVKARSVTSVLKYSNAKLIRLAMGVCFVVVANPPVKTGALTTKTCEHSEHEAAQPPQPKEPSHKGTQASAESPPKKFLITPPPSSPPTPPSESVSGSPSVPQIPQIKAINLLAPSVFATENQKNIKSQSTSSFRELFSYAAPVSEGPWDSDEDNEDSDILCTRSDRRSVMSDDSFQKELDAAAYDKQEQKLAAIPATTHMEHLCRLDIREAPHLVRQTGIICTIGPACASVDMLQKMILNGMNIARLNFSHGSHEYHAGTIANVREAADSFSDKRVIGIALDTKGPEIRTGLLAGGASAEIELKKGASIRLTTDQHFSESGTAINLFVDYKNISKVLEVGSRVYIDDGLISLIVEECQEDAVVCQVENGGMLGSRKGVNLPGTIVDLPAVSEKDIKDLQFGVEQGVDIIFASFIRNAEGIRTIRKVLGEKGKKIKIIAKIENQEGVDNADEIITESDGVMVARGDLGIEIPAEKVFLAQKMLISKCNRAGKPVICATQMLESMVHKPRPTRAEGSDVANAVLDGADCVMLSGETAKGDYPIDALKIMHYICKEAEAAVYHRRIFDELLQSTPKPTDMSHTIAIAATSAAASCHASAILLITTTGRSAIQCSRYKPAVPILTISRDVAVCRQLHLYRGVFPVHYQSERAADWPTDVDNRINHAIAIGKDRGFIHRGDFLVVVTGWRQGAGATNTLRIITAE</sequence>
<dbReference type="SUPFAM" id="SSF50800">
    <property type="entry name" value="PK beta-barrel domain-like"/>
    <property type="match status" value="1"/>
</dbReference>
<protein>
    <recommendedName>
        <fullName evidence="5 15">Pyruvate kinase</fullName>
        <ecNumber evidence="5 15">2.7.1.40</ecNumber>
    </recommendedName>
</protein>
<evidence type="ECO:0000256" key="13">
    <source>
        <dbReference type="ARBA" id="ARBA00023152"/>
    </source>
</evidence>
<dbReference type="GO" id="GO:0004743">
    <property type="term" value="F:pyruvate kinase activity"/>
    <property type="evidence" value="ECO:0007669"/>
    <property type="project" value="UniProtKB-EC"/>
</dbReference>
<dbReference type="NCBIfam" id="NF004491">
    <property type="entry name" value="PRK05826.1"/>
    <property type="match status" value="1"/>
</dbReference>
<dbReference type="InterPro" id="IPR015795">
    <property type="entry name" value="Pyrv_Knase_C"/>
</dbReference>
<dbReference type="InterPro" id="IPR015813">
    <property type="entry name" value="Pyrv/PenolPyrv_kinase-like_dom"/>
</dbReference>
<feature type="compositionally biased region" description="Low complexity" evidence="16">
    <location>
        <begin position="551"/>
        <end position="560"/>
    </location>
</feature>
<feature type="region of interest" description="Disordered" evidence="16">
    <location>
        <begin position="505"/>
        <end position="560"/>
    </location>
</feature>
<dbReference type="CTD" id="9802951"/>
<dbReference type="NCBIfam" id="TIGR01064">
    <property type="entry name" value="pyruv_kin"/>
    <property type="match status" value="1"/>
</dbReference>
<reference evidence="19 20" key="1">
    <citation type="submission" date="2019-12" db="EMBL/GenBank/DDBJ databases">
        <title>Chromosome-level assembly of the Caenorhabditis remanei genome.</title>
        <authorList>
            <person name="Teterina A.A."/>
            <person name="Willis J.H."/>
            <person name="Phillips P.C."/>
        </authorList>
    </citation>
    <scope>NUCLEOTIDE SEQUENCE [LARGE SCALE GENOMIC DNA]</scope>
    <source>
        <strain evidence="19 20">PX506</strain>
        <tissue evidence="19">Whole organism</tissue>
    </source>
</reference>
<dbReference type="GO" id="GO:0016301">
    <property type="term" value="F:kinase activity"/>
    <property type="evidence" value="ECO:0007669"/>
    <property type="project" value="UniProtKB-KW"/>
</dbReference>
<dbReference type="InterPro" id="IPR036918">
    <property type="entry name" value="Pyrv_Knase_C_sf"/>
</dbReference>
<dbReference type="Proteomes" id="UP000483820">
    <property type="component" value="Chromosome I"/>
</dbReference>
<keyword evidence="11 15" id="KW-0460">Magnesium</keyword>
<evidence type="ECO:0000256" key="9">
    <source>
        <dbReference type="ARBA" id="ARBA00022777"/>
    </source>
</evidence>
<dbReference type="KEGG" id="crq:GCK72_001420"/>
<comment type="similarity">
    <text evidence="4 15">Belongs to the pyruvate kinase family.</text>
</comment>
<evidence type="ECO:0000313" key="19">
    <source>
        <dbReference type="EMBL" id="KAF1769603.1"/>
    </source>
</evidence>
<dbReference type="EC" id="2.7.1.40" evidence="5 15"/>
<evidence type="ECO:0000256" key="8">
    <source>
        <dbReference type="ARBA" id="ARBA00022741"/>
    </source>
</evidence>
<evidence type="ECO:0000256" key="15">
    <source>
        <dbReference type="RuleBase" id="RU000504"/>
    </source>
</evidence>
<evidence type="ECO:0000256" key="14">
    <source>
        <dbReference type="ARBA" id="ARBA00023317"/>
    </source>
</evidence>
<gene>
    <name evidence="19" type="ORF">GCK72_001420</name>
</gene>
<accession>A0A6A5HTP3</accession>
<evidence type="ECO:0000256" key="10">
    <source>
        <dbReference type="ARBA" id="ARBA00022840"/>
    </source>
</evidence>
<keyword evidence="14" id="KW-0670">Pyruvate</keyword>
<dbReference type="InterPro" id="IPR015793">
    <property type="entry name" value="Pyrv_Knase_brl"/>
</dbReference>
<dbReference type="InterPro" id="IPR018209">
    <property type="entry name" value="Pyrv_Knase_AS"/>
</dbReference>
<keyword evidence="13 15" id="KW-0324">Glycolysis</keyword>
<dbReference type="FunFam" id="3.40.1380.20:FF:000001">
    <property type="entry name" value="Pyruvate kinase"/>
    <property type="match status" value="1"/>
</dbReference>
<dbReference type="FunFam" id="3.20.20.60:FF:000025">
    <property type="entry name" value="Pyruvate kinase"/>
    <property type="match status" value="1"/>
</dbReference>
<dbReference type="AlphaFoldDB" id="A0A6A5HTP3"/>
<keyword evidence="6 15" id="KW-0808">Transferase</keyword>
<dbReference type="UniPathway" id="UPA00109">
    <property type="reaction ID" value="UER00188"/>
</dbReference>
<dbReference type="Gene3D" id="3.40.1380.20">
    <property type="entry name" value="Pyruvate kinase, C-terminal domain"/>
    <property type="match status" value="1"/>
</dbReference>
<evidence type="ECO:0000259" key="18">
    <source>
        <dbReference type="Pfam" id="PF02887"/>
    </source>
</evidence>
<evidence type="ECO:0000256" key="1">
    <source>
        <dbReference type="ARBA" id="ARBA00001946"/>
    </source>
</evidence>
<comment type="catalytic activity">
    <reaction evidence="15">
        <text>pyruvate + ATP = phosphoenolpyruvate + ADP + H(+)</text>
        <dbReference type="Rhea" id="RHEA:18157"/>
        <dbReference type="ChEBI" id="CHEBI:15361"/>
        <dbReference type="ChEBI" id="CHEBI:15378"/>
        <dbReference type="ChEBI" id="CHEBI:30616"/>
        <dbReference type="ChEBI" id="CHEBI:58702"/>
        <dbReference type="ChEBI" id="CHEBI:456216"/>
        <dbReference type="EC" id="2.7.1.40"/>
    </reaction>
</comment>
<dbReference type="Gene3D" id="2.40.33.10">
    <property type="entry name" value="PK beta-barrel domain-like"/>
    <property type="match status" value="1"/>
</dbReference>
<evidence type="ECO:0000313" key="20">
    <source>
        <dbReference type="Proteomes" id="UP000483820"/>
    </source>
</evidence>
<dbReference type="GO" id="GO:0030955">
    <property type="term" value="F:potassium ion binding"/>
    <property type="evidence" value="ECO:0007669"/>
    <property type="project" value="InterPro"/>
</dbReference>
<dbReference type="InterPro" id="IPR001697">
    <property type="entry name" value="Pyr_Knase"/>
</dbReference>
<comment type="caution">
    <text evidence="19">The sequence shown here is derived from an EMBL/GenBank/DDBJ whole genome shotgun (WGS) entry which is preliminary data.</text>
</comment>
<keyword evidence="8" id="KW-0547">Nucleotide-binding</keyword>
<dbReference type="GO" id="GO:0000287">
    <property type="term" value="F:magnesium ion binding"/>
    <property type="evidence" value="ECO:0007669"/>
    <property type="project" value="InterPro"/>
</dbReference>
<dbReference type="GO" id="GO:0005524">
    <property type="term" value="F:ATP binding"/>
    <property type="evidence" value="ECO:0007669"/>
    <property type="project" value="UniProtKB-KW"/>
</dbReference>
<dbReference type="PRINTS" id="PR01050">
    <property type="entry name" value="PYRUVTKNASE"/>
</dbReference>
<feature type="compositionally biased region" description="Acidic residues" evidence="16">
    <location>
        <begin position="608"/>
        <end position="618"/>
    </location>
</feature>
<dbReference type="EMBL" id="WUAV01000001">
    <property type="protein sequence ID" value="KAF1769603.1"/>
    <property type="molecule type" value="Genomic_DNA"/>
</dbReference>
<feature type="compositionally biased region" description="Pro residues" evidence="16">
    <location>
        <begin position="540"/>
        <end position="550"/>
    </location>
</feature>
<dbReference type="SUPFAM" id="SSF52935">
    <property type="entry name" value="PK C-terminal domain-like"/>
    <property type="match status" value="1"/>
</dbReference>
<evidence type="ECO:0000256" key="2">
    <source>
        <dbReference type="ARBA" id="ARBA00001958"/>
    </source>
</evidence>
<feature type="domain" description="Pyruvate kinase C-terminal" evidence="18">
    <location>
        <begin position="1039"/>
        <end position="1157"/>
    </location>
</feature>
<evidence type="ECO:0000256" key="12">
    <source>
        <dbReference type="ARBA" id="ARBA00022958"/>
    </source>
</evidence>
<dbReference type="CDD" id="cd00288">
    <property type="entry name" value="Pyruvate_Kinase"/>
    <property type="match status" value="1"/>
</dbReference>
<comment type="cofactor">
    <cofactor evidence="1">
        <name>Mg(2+)</name>
        <dbReference type="ChEBI" id="CHEBI:18420"/>
    </cofactor>
</comment>
<evidence type="ECO:0000256" key="16">
    <source>
        <dbReference type="SAM" id="MobiDB-lite"/>
    </source>
</evidence>
<evidence type="ECO:0000256" key="7">
    <source>
        <dbReference type="ARBA" id="ARBA00022723"/>
    </source>
</evidence>
<keyword evidence="12" id="KW-0630">Potassium</keyword>
<evidence type="ECO:0000259" key="17">
    <source>
        <dbReference type="Pfam" id="PF00224"/>
    </source>
</evidence>
<dbReference type="RefSeq" id="XP_053591602.1">
    <property type="nucleotide sequence ID" value="XM_053722957.1"/>
</dbReference>
<feature type="domain" description="Pyruvate kinase barrel" evidence="17">
    <location>
        <begin position="676"/>
        <end position="1003"/>
    </location>
</feature>
<name>A0A6A5HTP3_CAERE</name>
<proteinExistence type="inferred from homology"/>
<dbReference type="Pfam" id="PF02887">
    <property type="entry name" value="PK_C"/>
    <property type="match status" value="1"/>
</dbReference>
<dbReference type="GeneID" id="9802951"/>
<evidence type="ECO:0000256" key="3">
    <source>
        <dbReference type="ARBA" id="ARBA00004997"/>
    </source>
</evidence>
<dbReference type="PROSITE" id="PS00110">
    <property type="entry name" value="PYRUVATE_KINASE"/>
    <property type="match status" value="1"/>
</dbReference>
<dbReference type="InterPro" id="IPR011037">
    <property type="entry name" value="Pyrv_Knase-like_insert_dom_sf"/>
</dbReference>
<dbReference type="Gene3D" id="3.20.20.60">
    <property type="entry name" value="Phosphoenolpyruvate-binding domains"/>
    <property type="match status" value="1"/>
</dbReference>
<comment type="pathway">
    <text evidence="3 15">Carbohydrate degradation; glycolysis; pyruvate from D-glyceraldehyde 3-phosphate: step 5/5.</text>
</comment>
<dbReference type="Pfam" id="PF00224">
    <property type="entry name" value="PK"/>
    <property type="match status" value="1"/>
</dbReference>
<organism evidence="19 20">
    <name type="scientific">Caenorhabditis remanei</name>
    <name type="common">Caenorhabditis vulgaris</name>
    <dbReference type="NCBI Taxonomy" id="31234"/>
    <lineage>
        <taxon>Eukaryota</taxon>
        <taxon>Metazoa</taxon>
        <taxon>Ecdysozoa</taxon>
        <taxon>Nematoda</taxon>
        <taxon>Chromadorea</taxon>
        <taxon>Rhabditida</taxon>
        <taxon>Rhabditina</taxon>
        <taxon>Rhabditomorpha</taxon>
        <taxon>Rhabditoidea</taxon>
        <taxon>Rhabditidae</taxon>
        <taxon>Peloderinae</taxon>
        <taxon>Caenorhabditis</taxon>
    </lineage>
</organism>
<dbReference type="SUPFAM" id="SSF51621">
    <property type="entry name" value="Phosphoenolpyruvate/pyruvate domain"/>
    <property type="match status" value="1"/>
</dbReference>
<keyword evidence="10" id="KW-0067">ATP-binding</keyword>
<dbReference type="PANTHER" id="PTHR11817">
    <property type="entry name" value="PYRUVATE KINASE"/>
    <property type="match status" value="1"/>
</dbReference>
<comment type="cofactor">
    <cofactor evidence="2">
        <name>K(+)</name>
        <dbReference type="ChEBI" id="CHEBI:29103"/>
    </cofactor>
</comment>
<dbReference type="InterPro" id="IPR040442">
    <property type="entry name" value="Pyrv_kinase-like_dom_sf"/>
</dbReference>